<comment type="caution">
    <text evidence="6">The sequence shown here is derived from an EMBL/GenBank/DDBJ whole genome shotgun (WGS) entry which is preliminary data.</text>
</comment>
<dbReference type="InterPro" id="IPR050397">
    <property type="entry name" value="Env_Response_Regulators"/>
</dbReference>
<dbReference type="SUPFAM" id="SSF46785">
    <property type="entry name" value="Winged helix' DNA-binding domain"/>
    <property type="match status" value="1"/>
</dbReference>
<feature type="domain" description="Cyclic nucleotide-binding" evidence="4">
    <location>
        <begin position="1"/>
        <end position="113"/>
    </location>
</feature>
<keyword evidence="2" id="KW-0238">DNA-binding</keyword>
<dbReference type="PROSITE" id="PS51063">
    <property type="entry name" value="HTH_CRP_2"/>
    <property type="match status" value="1"/>
</dbReference>
<dbReference type="EMBL" id="VGJX01000201">
    <property type="protein sequence ID" value="MBM3274393.1"/>
    <property type="molecule type" value="Genomic_DNA"/>
</dbReference>
<reference evidence="6 7" key="1">
    <citation type="submission" date="2019-03" db="EMBL/GenBank/DDBJ databases">
        <title>Lake Tanganyika Metagenome-Assembled Genomes (MAGs).</title>
        <authorList>
            <person name="Tran P."/>
        </authorList>
    </citation>
    <scope>NUCLEOTIDE SEQUENCE [LARGE SCALE GENOMIC DNA]</scope>
    <source>
        <strain evidence="6">K_DeepCast_65m_m2_236</strain>
    </source>
</reference>
<keyword evidence="1" id="KW-0805">Transcription regulation</keyword>
<dbReference type="Pfam" id="PF00027">
    <property type="entry name" value="cNMP_binding"/>
    <property type="match status" value="1"/>
</dbReference>
<dbReference type="InterPro" id="IPR018490">
    <property type="entry name" value="cNMP-bd_dom_sf"/>
</dbReference>
<dbReference type="CDD" id="cd00038">
    <property type="entry name" value="CAP_ED"/>
    <property type="match status" value="1"/>
</dbReference>
<keyword evidence="3" id="KW-0804">Transcription</keyword>
<dbReference type="GO" id="GO:0005829">
    <property type="term" value="C:cytosol"/>
    <property type="evidence" value="ECO:0007669"/>
    <property type="project" value="TreeGrafter"/>
</dbReference>
<evidence type="ECO:0000313" key="6">
    <source>
        <dbReference type="EMBL" id="MBM3274393.1"/>
    </source>
</evidence>
<evidence type="ECO:0000259" key="4">
    <source>
        <dbReference type="PROSITE" id="PS50042"/>
    </source>
</evidence>
<evidence type="ECO:0000256" key="1">
    <source>
        <dbReference type="ARBA" id="ARBA00023015"/>
    </source>
</evidence>
<gene>
    <name evidence="6" type="ORF">FJZ00_04530</name>
</gene>
<accession>A0A937X345</accession>
<evidence type="ECO:0000256" key="3">
    <source>
        <dbReference type="ARBA" id="ARBA00023163"/>
    </source>
</evidence>
<dbReference type="InterPro" id="IPR036390">
    <property type="entry name" value="WH_DNA-bd_sf"/>
</dbReference>
<dbReference type="Proteomes" id="UP000703893">
    <property type="component" value="Unassembled WGS sequence"/>
</dbReference>
<dbReference type="GO" id="GO:0003677">
    <property type="term" value="F:DNA binding"/>
    <property type="evidence" value="ECO:0007669"/>
    <property type="project" value="UniProtKB-KW"/>
</dbReference>
<organism evidence="6 7">
    <name type="scientific">Candidatus Tanganyikabacteria bacterium</name>
    <dbReference type="NCBI Taxonomy" id="2961651"/>
    <lineage>
        <taxon>Bacteria</taxon>
        <taxon>Bacillati</taxon>
        <taxon>Candidatus Sericytochromatia</taxon>
        <taxon>Candidatus Tanganyikabacteria</taxon>
    </lineage>
</organism>
<protein>
    <submittedName>
        <fullName evidence="6">Crp/Fnr family transcriptional regulator</fullName>
    </submittedName>
</protein>
<dbReference type="AlphaFoldDB" id="A0A937X345"/>
<dbReference type="Gene3D" id="2.60.120.10">
    <property type="entry name" value="Jelly Rolls"/>
    <property type="match status" value="1"/>
</dbReference>
<dbReference type="SUPFAM" id="SSF51206">
    <property type="entry name" value="cAMP-binding domain-like"/>
    <property type="match status" value="1"/>
</dbReference>
<dbReference type="PRINTS" id="PR00034">
    <property type="entry name" value="HTHCRP"/>
</dbReference>
<evidence type="ECO:0000259" key="5">
    <source>
        <dbReference type="PROSITE" id="PS51063"/>
    </source>
</evidence>
<dbReference type="PROSITE" id="PS00889">
    <property type="entry name" value="CNMP_BINDING_2"/>
    <property type="match status" value="1"/>
</dbReference>
<dbReference type="PROSITE" id="PS50042">
    <property type="entry name" value="CNMP_BINDING_3"/>
    <property type="match status" value="1"/>
</dbReference>
<proteinExistence type="predicted"/>
<evidence type="ECO:0000313" key="7">
    <source>
        <dbReference type="Proteomes" id="UP000703893"/>
    </source>
</evidence>
<dbReference type="SMART" id="SM00100">
    <property type="entry name" value="cNMP"/>
    <property type="match status" value="1"/>
</dbReference>
<dbReference type="InterPro" id="IPR018488">
    <property type="entry name" value="cNMP-bd_CS"/>
</dbReference>
<dbReference type="PANTHER" id="PTHR24567:SF74">
    <property type="entry name" value="HTH-TYPE TRANSCRIPTIONAL REGULATOR ARCR"/>
    <property type="match status" value="1"/>
</dbReference>
<feature type="non-terminal residue" evidence="6">
    <location>
        <position position="1"/>
    </location>
</feature>
<dbReference type="SMART" id="SM00419">
    <property type="entry name" value="HTH_CRP"/>
    <property type="match status" value="1"/>
</dbReference>
<name>A0A937X345_9BACT</name>
<feature type="domain" description="HTH crp-type" evidence="5">
    <location>
        <begin position="127"/>
        <end position="200"/>
    </location>
</feature>
<dbReference type="InterPro" id="IPR000595">
    <property type="entry name" value="cNMP-bd_dom"/>
</dbReference>
<dbReference type="InterPro" id="IPR014710">
    <property type="entry name" value="RmlC-like_jellyroll"/>
</dbReference>
<dbReference type="GO" id="GO:0003700">
    <property type="term" value="F:DNA-binding transcription factor activity"/>
    <property type="evidence" value="ECO:0007669"/>
    <property type="project" value="TreeGrafter"/>
</dbReference>
<dbReference type="Pfam" id="PF13545">
    <property type="entry name" value="HTH_Crp_2"/>
    <property type="match status" value="1"/>
</dbReference>
<evidence type="ECO:0000256" key="2">
    <source>
        <dbReference type="ARBA" id="ARBA00023125"/>
    </source>
</evidence>
<dbReference type="InterPro" id="IPR012318">
    <property type="entry name" value="HTH_CRP"/>
</dbReference>
<dbReference type="PANTHER" id="PTHR24567">
    <property type="entry name" value="CRP FAMILY TRANSCRIPTIONAL REGULATORY PROTEIN"/>
    <property type="match status" value="1"/>
</dbReference>
<sequence>TAAVARLCRQRLVPKGSIVFYEDDPGTSCYIILEGKVKVVVNSPHDGREHILGILKRGDLFGEMSLIDGLMRSATAIAVEETQVVMIQREEFVKLLENMPKIALKLLVVLSRRLRSTDRHVESLAFLSAPGRVARLLLELGEEMGQTTPQGLTFETKMTRQEMANLTGTSRETFTRVLMEYQDRGLVEIDRNQFVLRNETKLRELVV</sequence>